<dbReference type="RefSeq" id="WP_163932818.1">
    <property type="nucleotide sequence ID" value="NZ_BMQU01000001.1"/>
</dbReference>
<accession>A0A6I5RNB3</accession>
<keyword evidence="1" id="KW-1133">Transmembrane helix</keyword>
<feature type="transmembrane region" description="Helical" evidence="1">
    <location>
        <begin position="12"/>
        <end position="33"/>
    </location>
</feature>
<evidence type="ECO:0000313" key="2">
    <source>
        <dbReference type="EMBL" id="NES09078.1"/>
    </source>
</evidence>
<keyword evidence="1" id="KW-0472">Membrane</keyword>
<protein>
    <submittedName>
        <fullName evidence="2">Histidine phosphatase family protein</fullName>
    </submittedName>
</protein>
<dbReference type="EMBL" id="JAAHBT010000032">
    <property type="protein sequence ID" value="NES09078.1"/>
    <property type="molecule type" value="Genomic_DNA"/>
</dbReference>
<dbReference type="AlphaFoldDB" id="A0A6I5RNB3"/>
<proteinExistence type="predicted"/>
<evidence type="ECO:0000256" key="1">
    <source>
        <dbReference type="SAM" id="Phobius"/>
    </source>
</evidence>
<dbReference type="Proteomes" id="UP000471751">
    <property type="component" value="Unassembled WGS sequence"/>
</dbReference>
<keyword evidence="1" id="KW-0812">Transmembrane</keyword>
<dbReference type="SUPFAM" id="SSF53254">
    <property type="entry name" value="Phosphoglycerate mutase-like"/>
    <property type="match status" value="1"/>
</dbReference>
<keyword evidence="3" id="KW-1185">Reference proteome</keyword>
<dbReference type="Pfam" id="PF00300">
    <property type="entry name" value="His_Phos_1"/>
    <property type="match status" value="1"/>
</dbReference>
<dbReference type="InterPro" id="IPR029033">
    <property type="entry name" value="His_PPase_superfam"/>
</dbReference>
<comment type="caution">
    <text evidence="2">The sequence shown here is derived from an EMBL/GenBank/DDBJ whole genome shotgun (WGS) entry which is preliminary data.</text>
</comment>
<gene>
    <name evidence="2" type="ORF">G3O07_03955</name>
</gene>
<reference evidence="2 3" key="1">
    <citation type="submission" date="2020-02" db="EMBL/GenBank/DDBJ databases">
        <title>Broccoli isolated Pseudomonas sp.</title>
        <authorList>
            <person name="Fujikawa T."/>
            <person name="Sawada H."/>
        </authorList>
    </citation>
    <scope>NUCLEOTIDE SEQUENCE [LARGE SCALE GENOMIC DNA]</scope>
    <source>
        <strain evidence="2 3">JCM 32154</strain>
    </source>
</reference>
<sequence>MSLSFTGSNRRARNVLITVLAIVLLIIGSYFLFRTPRLTNLAQSSVVQLAPLKTAWANGDVIVVIRHAERCDLSSAPCLNAPDGITKRGKDTAVKLGEHYQKLGLDQADIFVSPLTRTRQTANFMFNRDVEAQKWLAGCKGIMLKTSLETKRPGHNLILVTHSDCIREIEKHLNVHAPEKPPYASSLFIVLGHDDKKPRALGFFYARDFNSDWMNQK</sequence>
<dbReference type="SMART" id="SM00855">
    <property type="entry name" value="PGAM"/>
    <property type="match status" value="1"/>
</dbReference>
<name>A0A6I5RNB3_9PSED</name>
<organism evidence="2 3">
    <name type="scientific">Pseudomonas laurentiana</name>
    <dbReference type="NCBI Taxonomy" id="2364649"/>
    <lineage>
        <taxon>Bacteria</taxon>
        <taxon>Pseudomonadati</taxon>
        <taxon>Pseudomonadota</taxon>
        <taxon>Gammaproteobacteria</taxon>
        <taxon>Pseudomonadales</taxon>
        <taxon>Pseudomonadaceae</taxon>
        <taxon>Pseudomonas</taxon>
    </lineage>
</organism>
<dbReference type="Gene3D" id="3.40.50.1240">
    <property type="entry name" value="Phosphoglycerate mutase-like"/>
    <property type="match status" value="1"/>
</dbReference>
<dbReference type="CDD" id="cd07040">
    <property type="entry name" value="HP"/>
    <property type="match status" value="1"/>
</dbReference>
<evidence type="ECO:0000313" key="3">
    <source>
        <dbReference type="Proteomes" id="UP000471751"/>
    </source>
</evidence>
<dbReference type="InterPro" id="IPR013078">
    <property type="entry name" value="His_Pase_superF_clade-1"/>
</dbReference>